<keyword evidence="10 16" id="KW-1133">Transmembrane helix</keyword>
<proteinExistence type="inferred from homology"/>
<feature type="transmembrane region" description="Helical" evidence="16">
    <location>
        <begin position="364"/>
        <end position="387"/>
    </location>
</feature>
<feature type="transmembrane region" description="Helical" evidence="16">
    <location>
        <begin position="173"/>
        <end position="198"/>
    </location>
</feature>
<feature type="transmembrane region" description="Helical" evidence="16">
    <location>
        <begin position="229"/>
        <end position="253"/>
    </location>
</feature>
<dbReference type="AlphaFoldDB" id="A0AAE0LYF9"/>
<keyword evidence="9" id="KW-0256">Endoplasmic reticulum</keyword>
<evidence type="ECO:0000256" key="7">
    <source>
        <dbReference type="ARBA" id="ARBA00022679"/>
    </source>
</evidence>
<feature type="compositionally biased region" description="Polar residues" evidence="15">
    <location>
        <begin position="527"/>
        <end position="536"/>
    </location>
</feature>
<feature type="transmembrane region" description="Helical" evidence="16">
    <location>
        <begin position="54"/>
        <end position="73"/>
    </location>
</feature>
<evidence type="ECO:0000256" key="16">
    <source>
        <dbReference type="SAM" id="Phobius"/>
    </source>
</evidence>
<evidence type="ECO:0000313" key="18">
    <source>
        <dbReference type="Proteomes" id="UP001283341"/>
    </source>
</evidence>
<dbReference type="GO" id="GO:0005789">
    <property type="term" value="C:endoplasmic reticulum membrane"/>
    <property type="evidence" value="ECO:0007669"/>
    <property type="project" value="UniProtKB-SubCell"/>
</dbReference>
<keyword evidence="8 16" id="KW-0812">Transmembrane</keyword>
<organism evidence="17 18">
    <name type="scientific">Apodospora peruviana</name>
    <dbReference type="NCBI Taxonomy" id="516989"/>
    <lineage>
        <taxon>Eukaryota</taxon>
        <taxon>Fungi</taxon>
        <taxon>Dikarya</taxon>
        <taxon>Ascomycota</taxon>
        <taxon>Pezizomycotina</taxon>
        <taxon>Sordariomycetes</taxon>
        <taxon>Sordariomycetidae</taxon>
        <taxon>Sordariales</taxon>
        <taxon>Lasiosphaeriaceae</taxon>
        <taxon>Apodospora</taxon>
    </lineage>
</organism>
<dbReference type="GO" id="GO:0106073">
    <property type="term" value="F:dolichyl pyrophosphate Glc2Man9GlcNAc2 alpha-1,2-glucosyltransferase activity"/>
    <property type="evidence" value="ECO:0007669"/>
    <property type="project" value="UniProtKB-EC"/>
</dbReference>
<dbReference type="EC" id="2.4.1.256" evidence="4"/>
<comment type="similarity">
    <text evidence="3">Belongs to the ALG10 glucosyltransferase family.</text>
</comment>
<keyword evidence="11 16" id="KW-0472">Membrane</keyword>
<dbReference type="InterPro" id="IPR016900">
    <property type="entry name" value="Alg10"/>
</dbReference>
<comment type="function">
    <text evidence="13">Dol-P-Glc:Glc(2)Man(9)GlcNAc(2)-PP-Dol alpha-1,2-glucosyltransferase that operates in the biosynthetic pathway of dolichol-linked oligosaccharides, the glycan precursors employed in protein asparagine (N)-glycosylation. The assembly of dolichol-linked oligosaccharides begins on the cytosolic side of the endoplasmic reticulum membrane and finishes in its lumen. The sequential addition of sugars to dolichol pyrophosphate produces dolichol-linked oligosaccharides containing fourteen sugars, including two GlcNAcs, nine mannoses and three glucoses. Once assembled, the oligosaccharide is transferred from the lipid to nascent proteins by oligosaccharyltransferases. In the lumen of the endoplasmic reticulum, adds the third and last glucose residue from dolichyl phosphate glucose (Dol-P-Glc) onto the lipid-linked oligosaccharide intermediate Glc(2)Man(9)GlcNAc(2)-PP-Dol to produce Glc(3)Man(9)GlcNAc(2)-PP-Dol.</text>
</comment>
<dbReference type="Proteomes" id="UP001283341">
    <property type="component" value="Unassembled WGS sequence"/>
</dbReference>
<comment type="catalytic activity">
    <reaction evidence="14">
        <text>an alpha-D-Glc-(1-&gt;3)-alpha-D-Glc-(1-&gt;3)-alpha-D-Man-(1-&gt;2)-alpha-D-Man-(1-&gt;2)-alpha-D-Man-(1-&gt;3)-[alpha-D-Man-(1-&gt;2)-alpha-D-Man-(1-&gt;3)-[alpha-D-Man-(1-&gt;2)-alpha-D-Man-(1-&gt;6)]-alpha-D-Man-(1-&gt;6)]-beta-D-Man-(1-&gt;4)-beta-D-GlcNAc-(1-&gt;4)-alpha-D-GlcNAc-diphospho-di-trans,poly-cis-dolichol + a di-trans,poly-cis-dolichyl beta-D-glucosyl phosphate = a alpha-D-Glc-(1-&gt;2)-alpha-D-Glc-(1-&gt;3)-alpha-D-Glc-(1-&gt;3)-alpha-D-Man-(1-&gt;2)-alpha-D-Man-(1-&gt;2)-alpha-D-Man-(1-&gt;3)-[alpha-D-Man-(1-&gt;2)-alpha-D-Man-(1-&gt;3)-[alpha-D-Man-(1-&gt;2)-alpha-D-Man-(1-&gt;6)]-alpha-D-Man-(1-&gt;6)]-beta-D-Man-(1-&gt;4)-beta-D-GlcNAc-(1-&gt;4)-alpha-D-GlcNAc-diphospho-di-trans,poly-cis-dolichol + a di-trans,poly-cis-dolichyl phosphate + H(+)</text>
        <dbReference type="Rhea" id="RHEA:29543"/>
        <dbReference type="Rhea" id="RHEA-COMP:19498"/>
        <dbReference type="Rhea" id="RHEA-COMP:19502"/>
        <dbReference type="Rhea" id="RHEA-COMP:19512"/>
        <dbReference type="Rhea" id="RHEA-COMP:19522"/>
        <dbReference type="ChEBI" id="CHEBI:15378"/>
        <dbReference type="ChEBI" id="CHEBI:57525"/>
        <dbReference type="ChEBI" id="CHEBI:57683"/>
        <dbReference type="ChEBI" id="CHEBI:132522"/>
        <dbReference type="ChEBI" id="CHEBI:132523"/>
        <dbReference type="EC" id="2.4.1.256"/>
    </reaction>
    <physiologicalReaction direction="left-to-right" evidence="14">
        <dbReference type="Rhea" id="RHEA:29544"/>
    </physiologicalReaction>
</comment>
<evidence type="ECO:0000256" key="9">
    <source>
        <dbReference type="ARBA" id="ARBA00022824"/>
    </source>
</evidence>
<evidence type="ECO:0000256" key="2">
    <source>
        <dbReference type="ARBA" id="ARBA00004922"/>
    </source>
</evidence>
<protein>
    <recommendedName>
        <fullName evidence="5">Dol-P-Glc:Glc(2)Man(9)GlcNAc(2)-PP-Dol alpha-1,2-glucosyltransferase</fullName>
        <ecNumber evidence="4">2.4.1.256</ecNumber>
    </recommendedName>
    <alternativeName>
        <fullName evidence="12">Asparagine-linked glycosylation protein 10</fullName>
    </alternativeName>
</protein>
<feature type="transmembrane region" description="Helical" evidence="16">
    <location>
        <begin position="557"/>
        <end position="574"/>
    </location>
</feature>
<feature type="transmembrane region" description="Helical" evidence="16">
    <location>
        <begin position="616"/>
        <end position="637"/>
    </location>
</feature>
<evidence type="ECO:0000256" key="13">
    <source>
        <dbReference type="ARBA" id="ARBA00044727"/>
    </source>
</evidence>
<evidence type="ECO:0000256" key="12">
    <source>
        <dbReference type="ARBA" id="ARBA00032069"/>
    </source>
</evidence>
<keyword evidence="7" id="KW-0808">Transferase</keyword>
<dbReference type="EMBL" id="JAUEDM010000009">
    <property type="protein sequence ID" value="KAK3312362.1"/>
    <property type="molecule type" value="Genomic_DNA"/>
</dbReference>
<gene>
    <name evidence="17" type="ORF">B0H66DRAFT_633068</name>
</gene>
<feature type="region of interest" description="Disordered" evidence="15">
    <location>
        <begin position="520"/>
        <end position="552"/>
    </location>
</feature>
<feature type="transmembrane region" description="Helical" evidence="16">
    <location>
        <begin position="132"/>
        <end position="152"/>
    </location>
</feature>
<evidence type="ECO:0000256" key="15">
    <source>
        <dbReference type="SAM" id="MobiDB-lite"/>
    </source>
</evidence>
<feature type="transmembrane region" description="Helical" evidence="16">
    <location>
        <begin position="333"/>
        <end position="352"/>
    </location>
</feature>
<dbReference type="PANTHER" id="PTHR12989:SF10">
    <property type="entry name" value="DOL-P-GLC:GLC(2)MAN(9)GLCNAC(2)-PP-DOL ALPHA-1,2-GLUCOSYLTRANSFERASE-RELATED"/>
    <property type="match status" value="1"/>
</dbReference>
<reference evidence="17" key="1">
    <citation type="journal article" date="2023" name="Mol. Phylogenet. Evol.">
        <title>Genome-scale phylogeny and comparative genomics of the fungal order Sordariales.</title>
        <authorList>
            <person name="Hensen N."/>
            <person name="Bonometti L."/>
            <person name="Westerberg I."/>
            <person name="Brannstrom I.O."/>
            <person name="Guillou S."/>
            <person name="Cros-Aarteil S."/>
            <person name="Calhoun S."/>
            <person name="Haridas S."/>
            <person name="Kuo A."/>
            <person name="Mondo S."/>
            <person name="Pangilinan J."/>
            <person name="Riley R."/>
            <person name="LaButti K."/>
            <person name="Andreopoulos B."/>
            <person name="Lipzen A."/>
            <person name="Chen C."/>
            <person name="Yan M."/>
            <person name="Daum C."/>
            <person name="Ng V."/>
            <person name="Clum A."/>
            <person name="Steindorff A."/>
            <person name="Ohm R.A."/>
            <person name="Martin F."/>
            <person name="Silar P."/>
            <person name="Natvig D.O."/>
            <person name="Lalanne C."/>
            <person name="Gautier V."/>
            <person name="Ament-Velasquez S.L."/>
            <person name="Kruys A."/>
            <person name="Hutchinson M.I."/>
            <person name="Powell A.J."/>
            <person name="Barry K."/>
            <person name="Miller A.N."/>
            <person name="Grigoriev I.V."/>
            <person name="Debuchy R."/>
            <person name="Gladieux P."/>
            <person name="Hiltunen Thoren M."/>
            <person name="Johannesson H."/>
        </authorList>
    </citation>
    <scope>NUCLEOTIDE SEQUENCE</scope>
    <source>
        <strain evidence="17">CBS 118394</strain>
    </source>
</reference>
<keyword evidence="18" id="KW-1185">Reference proteome</keyword>
<sequence length="661" mass="74762">MEVIQVLRDSLTLSELVKGAAISLVLSRFLAPSSTPHKSRSKTTKWQSRISNDTANFGGFFFIFLFARSWLAMVDKLVPDPYLDEVFHIPQAQKYCEGRYWDWDDKITTPPGLYLLSVVYHKLWMLGTCTPLSLRSNNLFAVLLTALLAGLCRNKIEARQAERDGITKKSNDFSFYAYHSAINIALFPVLFFFSALYYTDVVSTLLVLVAYHNHLGRVGPEAPSLLNHLWTVTLGVAALFMRQTNVFWVVVYMGGLEVLHAVRSLKPAAPNAPVRLTTLSQQLRFHLERYSVGDVHDPPLDSSWPDDWAFCLLTIAIAAICNPLKVLKQVWPHITVLGLFAGFVLWNGGVVLGDKSNHIATIHLAQMLYIWPFFAFFSAPLLIPSALSYMNTLFNLLIAGRHPAISVIVPSTKVPSSSTPADQKERSLAIRLADLVLVNKIYYLPYLFGSVLLSLAVAKFNTIIHPFTLADNRHYMFYVFRYTIRHSLRRRYLLVAAYTASRWLVWTRLAGNTTTITLAPTTKPTASTNRKSTISPGQAEVDEQPASSSTSPSTSTVLLWLLATSLSLITAPLVEPRYFVLPWVFFRLLMPAWQVPQIWPRSLQSMINTVNRKVDITLAVETVWFVAINLGTMYMFLYRPFYWKSSDGELLDDGKVQRFMW</sequence>
<evidence type="ECO:0000313" key="17">
    <source>
        <dbReference type="EMBL" id="KAK3312362.1"/>
    </source>
</evidence>
<feature type="transmembrane region" description="Helical" evidence="16">
    <location>
        <begin position="446"/>
        <end position="470"/>
    </location>
</feature>
<evidence type="ECO:0000256" key="6">
    <source>
        <dbReference type="ARBA" id="ARBA00022676"/>
    </source>
</evidence>
<comment type="caution">
    <text evidence="17">The sequence shown here is derived from an EMBL/GenBank/DDBJ whole genome shotgun (WGS) entry which is preliminary data.</text>
</comment>
<dbReference type="PANTHER" id="PTHR12989">
    <property type="entry name" value="ALPHA-1,2-GLUCOSYLTRANSFERASE ALG10"/>
    <property type="match status" value="1"/>
</dbReference>
<evidence type="ECO:0000256" key="10">
    <source>
        <dbReference type="ARBA" id="ARBA00022989"/>
    </source>
</evidence>
<evidence type="ECO:0000256" key="1">
    <source>
        <dbReference type="ARBA" id="ARBA00004477"/>
    </source>
</evidence>
<evidence type="ECO:0000256" key="14">
    <source>
        <dbReference type="ARBA" id="ARBA00048064"/>
    </source>
</evidence>
<keyword evidence="6" id="KW-0328">Glycosyltransferase</keyword>
<reference evidence="17" key="2">
    <citation type="submission" date="2023-06" db="EMBL/GenBank/DDBJ databases">
        <authorList>
            <consortium name="Lawrence Berkeley National Laboratory"/>
            <person name="Haridas S."/>
            <person name="Hensen N."/>
            <person name="Bonometti L."/>
            <person name="Westerberg I."/>
            <person name="Brannstrom I.O."/>
            <person name="Guillou S."/>
            <person name="Cros-Aarteil S."/>
            <person name="Calhoun S."/>
            <person name="Kuo A."/>
            <person name="Mondo S."/>
            <person name="Pangilinan J."/>
            <person name="Riley R."/>
            <person name="Labutti K."/>
            <person name="Andreopoulos B."/>
            <person name="Lipzen A."/>
            <person name="Chen C."/>
            <person name="Yanf M."/>
            <person name="Daum C."/>
            <person name="Ng V."/>
            <person name="Clum A."/>
            <person name="Steindorff A."/>
            <person name="Ohm R."/>
            <person name="Martin F."/>
            <person name="Silar P."/>
            <person name="Natvig D."/>
            <person name="Lalanne C."/>
            <person name="Gautier V."/>
            <person name="Ament-Velasquez S.L."/>
            <person name="Kruys A."/>
            <person name="Hutchinson M.I."/>
            <person name="Powell A.J."/>
            <person name="Barry K."/>
            <person name="Miller A.N."/>
            <person name="Grigoriev I.V."/>
            <person name="Debuchy R."/>
            <person name="Gladieux P."/>
            <person name="Thoren M.H."/>
            <person name="Johannesson H."/>
        </authorList>
    </citation>
    <scope>NUCLEOTIDE SEQUENCE</scope>
    <source>
        <strain evidence="17">CBS 118394</strain>
    </source>
</reference>
<dbReference type="GO" id="GO:0006488">
    <property type="term" value="P:dolichol-linked oligosaccharide biosynthetic process"/>
    <property type="evidence" value="ECO:0007669"/>
    <property type="project" value="InterPro"/>
</dbReference>
<accession>A0AAE0LYF9</accession>
<comment type="subcellular location">
    <subcellularLocation>
        <location evidence="1">Endoplasmic reticulum membrane</location>
        <topology evidence="1">Multi-pass membrane protein</topology>
    </subcellularLocation>
</comment>
<evidence type="ECO:0000256" key="8">
    <source>
        <dbReference type="ARBA" id="ARBA00022692"/>
    </source>
</evidence>
<evidence type="ECO:0000256" key="3">
    <source>
        <dbReference type="ARBA" id="ARBA00010600"/>
    </source>
</evidence>
<evidence type="ECO:0000256" key="5">
    <source>
        <dbReference type="ARBA" id="ARBA00018512"/>
    </source>
</evidence>
<dbReference type="Pfam" id="PF04922">
    <property type="entry name" value="DIE2_ALG10"/>
    <property type="match status" value="1"/>
</dbReference>
<evidence type="ECO:0000256" key="4">
    <source>
        <dbReference type="ARBA" id="ARBA00011967"/>
    </source>
</evidence>
<evidence type="ECO:0000256" key="11">
    <source>
        <dbReference type="ARBA" id="ARBA00023136"/>
    </source>
</evidence>
<comment type="pathway">
    <text evidence="2">Protein modification; protein glycosylation.</text>
</comment>
<name>A0AAE0LYF9_9PEZI</name>